<evidence type="ECO:0000256" key="1">
    <source>
        <dbReference type="SAM" id="MobiDB-lite"/>
    </source>
</evidence>
<dbReference type="Proteomes" id="UP001153076">
    <property type="component" value="Unassembled WGS sequence"/>
</dbReference>
<evidence type="ECO:0000313" key="2">
    <source>
        <dbReference type="EMBL" id="KAJ8449724.1"/>
    </source>
</evidence>
<keyword evidence="3" id="KW-1185">Reference proteome</keyword>
<protein>
    <recommendedName>
        <fullName evidence="4">DUF3741 domain-containing protein</fullName>
    </recommendedName>
</protein>
<organism evidence="2 3">
    <name type="scientific">Carnegiea gigantea</name>
    <dbReference type="NCBI Taxonomy" id="171969"/>
    <lineage>
        <taxon>Eukaryota</taxon>
        <taxon>Viridiplantae</taxon>
        <taxon>Streptophyta</taxon>
        <taxon>Embryophyta</taxon>
        <taxon>Tracheophyta</taxon>
        <taxon>Spermatophyta</taxon>
        <taxon>Magnoliopsida</taxon>
        <taxon>eudicotyledons</taxon>
        <taxon>Gunneridae</taxon>
        <taxon>Pentapetalae</taxon>
        <taxon>Caryophyllales</taxon>
        <taxon>Cactineae</taxon>
        <taxon>Cactaceae</taxon>
        <taxon>Cactoideae</taxon>
        <taxon>Echinocereeae</taxon>
        <taxon>Carnegiea</taxon>
    </lineage>
</organism>
<dbReference type="EMBL" id="JAKOGI010000019">
    <property type="protein sequence ID" value="KAJ8449724.1"/>
    <property type="molecule type" value="Genomic_DNA"/>
</dbReference>
<reference evidence="2" key="1">
    <citation type="submission" date="2022-04" db="EMBL/GenBank/DDBJ databases">
        <title>Carnegiea gigantea Genome sequencing and assembly v2.</title>
        <authorList>
            <person name="Copetti D."/>
            <person name="Sanderson M.J."/>
            <person name="Burquez A."/>
            <person name="Wojciechowski M.F."/>
        </authorList>
    </citation>
    <scope>NUCLEOTIDE SEQUENCE</scope>
    <source>
        <strain evidence="2">SGP5-SGP5p</strain>
        <tissue evidence="2">Aerial part</tissue>
    </source>
</reference>
<feature type="region of interest" description="Disordered" evidence="1">
    <location>
        <begin position="74"/>
        <end position="127"/>
    </location>
</feature>
<proteinExistence type="predicted"/>
<feature type="compositionally biased region" description="Basic residues" evidence="1">
    <location>
        <begin position="242"/>
        <end position="269"/>
    </location>
</feature>
<evidence type="ECO:0000313" key="3">
    <source>
        <dbReference type="Proteomes" id="UP001153076"/>
    </source>
</evidence>
<sequence length="406" mass="44724">MGGKKRQETSSSSSLRSLSGRRDSVSPAPAAGNQTEHHAKAVNVGCMSGVFHLVSKYHTRRKFLAFGKRQEVKALPPAKPKTTTTTITSRSPPHEDKYSSETTGRTSLEKPRSPLIPAEIRSSGSANSPKVVARLMGIEDIPASPPAAGVVAESATEKRRRLLGALEKCDEDLKALKKIIDAVRASHTPPRAAEKVAGGGGGMREKGVEEEEDREEEEEREDEPSPVSVLDFHQRSPPLTAHSKRTRYGQVLHQHHIQKQQKQKPVRKTKPGDEYSSSFCFLNKSTAPSSVVNISTLTSVFHPTKARPPLIDTARRLTTAAILPWSEAVVESVEEVCRDVEWGQTSEVGVIGLLIQDFIFKDLVEEITKEMMLMMKNKRSGCFDYVFGSSRIVGLPDEACKRKLRL</sequence>
<feature type="region of interest" description="Disordered" evidence="1">
    <location>
        <begin position="187"/>
        <end position="272"/>
    </location>
</feature>
<gene>
    <name evidence="2" type="ORF">Cgig2_001380</name>
</gene>
<feature type="region of interest" description="Disordered" evidence="1">
    <location>
        <begin position="1"/>
        <end position="36"/>
    </location>
</feature>
<name>A0A9Q1KVM3_9CARY</name>
<comment type="caution">
    <text evidence="2">The sequence shown here is derived from an EMBL/GenBank/DDBJ whole genome shotgun (WGS) entry which is preliminary data.</text>
</comment>
<dbReference type="AlphaFoldDB" id="A0A9Q1KVM3"/>
<dbReference type="PANTHER" id="PTHR37234:SF1">
    <property type="entry name" value="OS03G0319200 PROTEIN"/>
    <property type="match status" value="1"/>
</dbReference>
<dbReference type="PANTHER" id="PTHR37234">
    <property type="entry name" value="OS03G0319200 PROTEIN"/>
    <property type="match status" value="1"/>
</dbReference>
<dbReference type="OrthoDB" id="780613at2759"/>
<evidence type="ECO:0008006" key="4">
    <source>
        <dbReference type="Google" id="ProtNLM"/>
    </source>
</evidence>
<accession>A0A9Q1KVM3</accession>
<feature type="compositionally biased region" description="Acidic residues" evidence="1">
    <location>
        <begin position="208"/>
        <end position="224"/>
    </location>
</feature>